<dbReference type="GO" id="GO:0005886">
    <property type="term" value="C:plasma membrane"/>
    <property type="evidence" value="ECO:0007669"/>
    <property type="project" value="UniProtKB-SubCell"/>
</dbReference>
<feature type="transmembrane region" description="Helical" evidence="12">
    <location>
        <begin position="434"/>
        <end position="451"/>
    </location>
</feature>
<feature type="transmembrane region" description="Helical" evidence="12">
    <location>
        <begin position="53"/>
        <end position="78"/>
    </location>
</feature>
<dbReference type="PANTHER" id="PTHR43867">
    <property type="entry name" value="CELLULOSE SYNTHASE CATALYTIC SUBUNIT A [UDP-FORMING]"/>
    <property type="match status" value="1"/>
</dbReference>
<keyword evidence="6" id="KW-0997">Cell inner membrane</keyword>
<comment type="subcellular location">
    <subcellularLocation>
        <location evidence="1">Cell inner membrane</location>
        <topology evidence="1">Multi-pass membrane protein</topology>
    </subcellularLocation>
</comment>
<evidence type="ECO:0000256" key="3">
    <source>
        <dbReference type="ARBA" id="ARBA00009337"/>
    </source>
</evidence>
<evidence type="ECO:0000256" key="9">
    <source>
        <dbReference type="ARBA" id="ARBA00022692"/>
    </source>
</evidence>
<dbReference type="EMBL" id="CP023004">
    <property type="protein sequence ID" value="AWI09401.1"/>
    <property type="molecule type" value="Genomic_DNA"/>
</dbReference>
<keyword evidence="8 14" id="KW-0808">Transferase</keyword>
<gene>
    <name evidence="14" type="ORF">CKA38_09215</name>
</gene>
<keyword evidence="9 12" id="KW-0812">Transmembrane</keyword>
<feature type="transmembrane region" description="Helical" evidence="12">
    <location>
        <begin position="373"/>
        <end position="398"/>
    </location>
</feature>
<evidence type="ECO:0000256" key="8">
    <source>
        <dbReference type="ARBA" id="ARBA00022679"/>
    </source>
</evidence>
<evidence type="ECO:0000256" key="4">
    <source>
        <dbReference type="ARBA" id="ARBA00020585"/>
    </source>
</evidence>
<evidence type="ECO:0000256" key="10">
    <source>
        <dbReference type="ARBA" id="ARBA00022989"/>
    </source>
</evidence>
<dbReference type="RefSeq" id="WP_108825210.1">
    <property type="nucleotide sequence ID" value="NZ_CP023004.1"/>
</dbReference>
<comment type="pathway">
    <text evidence="2">Glycan metabolism; osmoregulated periplasmic glucan (OPG) biosynthesis.</text>
</comment>
<comment type="similarity">
    <text evidence="3">Belongs to the glycosyltransferase 2 family. OpgH subfamily.</text>
</comment>
<evidence type="ECO:0000256" key="2">
    <source>
        <dbReference type="ARBA" id="ARBA00005001"/>
    </source>
</evidence>
<dbReference type="GO" id="GO:0016758">
    <property type="term" value="F:hexosyltransferase activity"/>
    <property type="evidence" value="ECO:0007669"/>
    <property type="project" value="TreeGrafter"/>
</dbReference>
<feature type="domain" description="Glycosyltransferase 2-like" evidence="13">
    <location>
        <begin position="202"/>
        <end position="397"/>
    </location>
</feature>
<evidence type="ECO:0000256" key="12">
    <source>
        <dbReference type="SAM" id="Phobius"/>
    </source>
</evidence>
<keyword evidence="7" id="KW-0328">Glycosyltransferase</keyword>
<dbReference type="Proteomes" id="UP000244896">
    <property type="component" value="Chromosome"/>
</dbReference>
<keyword evidence="5" id="KW-1003">Cell membrane</keyword>
<keyword evidence="11 12" id="KW-0472">Membrane</keyword>
<sequence length="724" mass="81851">MTITPHELNAPRKIARRRRVFFTLVFMITGAATWLMADLFWRFDGRLTPLECAMLVLFVILFAQIALGFVTALTGFVISIRGGDRRQIANTIAPGESPQLAGTAVVMPVFNEDVSRVFEGLRVVFRSLQETGRLEHFDFFILSDSNQPNQLVQEEVAWVELCKQVGGFGKIFYRKRRQQINKKAGNVADFLRRWGRKYRYMVVLDADSIMSGDALVKLVAMMEKNPGVGIIQTAPRLVNGETLYARLQQFANRLYSPLFLAGLNFWQQDTGNYWGHNAVIRVQPFIEHCGLPELPGHEPFGGRILSHDFVEAALMRKAGWQVWLAGDIEGTYEEGPPTLIDSAKRDRRWCQGNMQHSWLLLAKGFRPVNRLHLLMGVMAYVSSPLWLLFMMLGTVYAFGVANSHGRAVGESFAGALATHGDASVFGMPMQATEALTLFLLTMVMLFASKFMSVFLTLKNRDAAESFGGRKNLVASTLLEVALSVFLAPVNMLFHSKFVVYTLLGKGVSWVTQKRGGDDGTDWREAIITHAPHIAFGLAWGALAFYIRPVFFWWLSPVLAGMVFSIPISIGLGKLRFGRAAAEAGLILTPEETRPPYELRRLRLNLEECYKQMRPLDVLRADYGLLQAVLDPYVNAVHVSMLRQKETSSEEAREYFAHLRDRLLLDGPGALAQKEKMSLLHDAESMIWLHRELWRRPARDLAEWWRLAVRQYNVLTTTPVTALYR</sequence>
<evidence type="ECO:0000313" key="15">
    <source>
        <dbReference type="Proteomes" id="UP000244896"/>
    </source>
</evidence>
<dbReference type="InterPro" id="IPR029044">
    <property type="entry name" value="Nucleotide-diphossugar_trans"/>
</dbReference>
<keyword evidence="10 12" id="KW-1133">Transmembrane helix</keyword>
<dbReference type="PANTHER" id="PTHR43867:SF5">
    <property type="entry name" value="GLUCANS BIOSYNTHESIS GLUCOSYLTRANSFERASE H"/>
    <property type="match status" value="1"/>
</dbReference>
<dbReference type="InterPro" id="IPR050321">
    <property type="entry name" value="Glycosyltr_2/OpgH_subfam"/>
</dbReference>
<evidence type="ECO:0000256" key="11">
    <source>
        <dbReference type="ARBA" id="ARBA00023136"/>
    </source>
</evidence>
<dbReference type="NCBIfam" id="NF003958">
    <property type="entry name" value="PRK05454.2-1"/>
    <property type="match status" value="1"/>
</dbReference>
<dbReference type="SUPFAM" id="SSF53448">
    <property type="entry name" value="Nucleotide-diphospho-sugar transferases"/>
    <property type="match status" value="1"/>
</dbReference>
<dbReference type="CDD" id="cd04191">
    <property type="entry name" value="Glucan_BSP_MdoH"/>
    <property type="match status" value="1"/>
</dbReference>
<feature type="transmembrane region" description="Helical" evidence="12">
    <location>
        <begin position="20"/>
        <end position="41"/>
    </location>
</feature>
<dbReference type="Gene3D" id="3.90.550.10">
    <property type="entry name" value="Spore Coat Polysaccharide Biosynthesis Protein SpsA, Chain A"/>
    <property type="match status" value="1"/>
</dbReference>
<feature type="transmembrane region" description="Helical" evidence="12">
    <location>
        <begin position="472"/>
        <end position="493"/>
    </location>
</feature>
<dbReference type="AlphaFoldDB" id="A0A2U8E3K2"/>
<evidence type="ECO:0000256" key="1">
    <source>
        <dbReference type="ARBA" id="ARBA00004429"/>
    </source>
</evidence>
<accession>A0A2U8E3K2</accession>
<reference evidence="14 15" key="1">
    <citation type="journal article" date="2018" name="Syst. Appl. Microbiol.">
        <title>Ereboglobus luteus gen. nov. sp. nov. from cockroach guts, and new insights into the oxygen relationship of the genera Opitutus and Didymococcus (Verrucomicrobia: Opitutaceae).</title>
        <authorList>
            <person name="Tegtmeier D."/>
            <person name="Belitz A."/>
            <person name="Radek R."/>
            <person name="Heimerl T."/>
            <person name="Brune A."/>
        </authorList>
    </citation>
    <scope>NUCLEOTIDE SEQUENCE [LARGE SCALE GENOMIC DNA]</scope>
    <source>
        <strain evidence="14 15">Ho45</strain>
    </source>
</reference>
<dbReference type="InterPro" id="IPR001173">
    <property type="entry name" value="Glyco_trans_2-like"/>
</dbReference>
<keyword evidence="15" id="KW-1185">Reference proteome</keyword>
<evidence type="ECO:0000259" key="13">
    <source>
        <dbReference type="Pfam" id="PF13632"/>
    </source>
</evidence>
<evidence type="ECO:0000256" key="6">
    <source>
        <dbReference type="ARBA" id="ARBA00022519"/>
    </source>
</evidence>
<protein>
    <recommendedName>
        <fullName evidence="4">Glucans biosynthesis glucosyltransferase H</fullName>
    </recommendedName>
</protein>
<dbReference type="NCBIfam" id="NF003962">
    <property type="entry name" value="PRK05454.2-5"/>
    <property type="match status" value="1"/>
</dbReference>
<dbReference type="OrthoDB" id="9775281at2"/>
<dbReference type="Pfam" id="PF13632">
    <property type="entry name" value="Glyco_trans_2_3"/>
    <property type="match status" value="1"/>
</dbReference>
<dbReference type="KEGG" id="elut:CKA38_09215"/>
<feature type="transmembrane region" description="Helical" evidence="12">
    <location>
        <begin position="550"/>
        <end position="571"/>
    </location>
</feature>
<evidence type="ECO:0000313" key="14">
    <source>
        <dbReference type="EMBL" id="AWI09401.1"/>
    </source>
</evidence>
<name>A0A2U8E3K2_9BACT</name>
<evidence type="ECO:0000256" key="5">
    <source>
        <dbReference type="ARBA" id="ARBA00022475"/>
    </source>
</evidence>
<organism evidence="14 15">
    <name type="scientific">Ereboglobus luteus</name>
    <dbReference type="NCBI Taxonomy" id="1796921"/>
    <lineage>
        <taxon>Bacteria</taxon>
        <taxon>Pseudomonadati</taxon>
        <taxon>Verrucomicrobiota</taxon>
        <taxon>Opitutia</taxon>
        <taxon>Opitutales</taxon>
        <taxon>Opitutaceae</taxon>
        <taxon>Ereboglobus</taxon>
    </lineage>
</organism>
<evidence type="ECO:0000256" key="7">
    <source>
        <dbReference type="ARBA" id="ARBA00022676"/>
    </source>
</evidence>
<proteinExistence type="inferred from homology"/>